<proteinExistence type="predicted"/>
<organism evidence="1 2">
    <name type="scientific">Apostasia shenzhenica</name>
    <dbReference type="NCBI Taxonomy" id="1088818"/>
    <lineage>
        <taxon>Eukaryota</taxon>
        <taxon>Viridiplantae</taxon>
        <taxon>Streptophyta</taxon>
        <taxon>Embryophyta</taxon>
        <taxon>Tracheophyta</taxon>
        <taxon>Spermatophyta</taxon>
        <taxon>Magnoliopsida</taxon>
        <taxon>Liliopsida</taxon>
        <taxon>Asparagales</taxon>
        <taxon>Orchidaceae</taxon>
        <taxon>Apostasioideae</taxon>
        <taxon>Apostasia</taxon>
    </lineage>
</organism>
<sequence>MPPAGCSCDGRRLLPFSPLAQQDCALAFGSGSCSFSWAAARAIDAHYSRLEEPLLAARFRPLLHLGCRPALSISRHQLAVLFLSCWFDLYPFFVACPCIGEGGPGEFIHNDIHLEAGTCAVMVHHVMDESAPLYVPVDDITVLGPAVEYILPWPSLLILPGINPVRPSQTHSPFRCGNSKKLQETESICISNVKKMVDYAILTLPKDGLMFLVLHNRIFGSDRQIVFDRQDVIDFAKVNKIGASMISAYIG</sequence>
<keyword evidence="2" id="KW-1185">Reference proteome</keyword>
<accession>A0A2H9ZWE7</accession>
<gene>
    <name evidence="1" type="ORF">AXF42_Ash014825</name>
</gene>
<dbReference type="EMBL" id="KZ453122">
    <property type="protein sequence ID" value="PKA47629.1"/>
    <property type="molecule type" value="Genomic_DNA"/>
</dbReference>
<name>A0A2H9ZWE7_9ASPA</name>
<dbReference type="Proteomes" id="UP000236161">
    <property type="component" value="Unassembled WGS sequence"/>
</dbReference>
<dbReference type="AlphaFoldDB" id="A0A2H9ZWE7"/>
<protein>
    <submittedName>
        <fullName evidence="1">Uncharacterized protein</fullName>
    </submittedName>
</protein>
<evidence type="ECO:0000313" key="2">
    <source>
        <dbReference type="Proteomes" id="UP000236161"/>
    </source>
</evidence>
<reference evidence="1 2" key="1">
    <citation type="journal article" date="2017" name="Nature">
        <title>The Apostasia genome and the evolution of orchids.</title>
        <authorList>
            <person name="Zhang G.Q."/>
            <person name="Liu K.W."/>
            <person name="Li Z."/>
            <person name="Lohaus R."/>
            <person name="Hsiao Y.Y."/>
            <person name="Niu S.C."/>
            <person name="Wang J.Y."/>
            <person name="Lin Y.C."/>
            <person name="Xu Q."/>
            <person name="Chen L.J."/>
            <person name="Yoshida K."/>
            <person name="Fujiwara S."/>
            <person name="Wang Z.W."/>
            <person name="Zhang Y.Q."/>
            <person name="Mitsuda N."/>
            <person name="Wang M."/>
            <person name="Liu G.H."/>
            <person name="Pecoraro L."/>
            <person name="Huang H.X."/>
            <person name="Xiao X.J."/>
            <person name="Lin M."/>
            <person name="Wu X.Y."/>
            <person name="Wu W.L."/>
            <person name="Chen Y.Y."/>
            <person name="Chang S.B."/>
            <person name="Sakamoto S."/>
            <person name="Ohme-Takagi M."/>
            <person name="Yagi M."/>
            <person name="Zeng S.J."/>
            <person name="Shen C.Y."/>
            <person name="Yeh C.M."/>
            <person name="Luo Y.B."/>
            <person name="Tsai W.C."/>
            <person name="Van de Peer Y."/>
            <person name="Liu Z.J."/>
        </authorList>
    </citation>
    <scope>NUCLEOTIDE SEQUENCE [LARGE SCALE GENOMIC DNA]</scope>
    <source>
        <strain evidence="2">cv. Shenzhen</strain>
        <tissue evidence="1">Stem</tissue>
    </source>
</reference>
<evidence type="ECO:0000313" key="1">
    <source>
        <dbReference type="EMBL" id="PKA47629.1"/>
    </source>
</evidence>